<dbReference type="Pfam" id="PF24476">
    <property type="entry name" value="DUF7580"/>
    <property type="match status" value="1"/>
</dbReference>
<accession>A0A1V8TRP9</accession>
<dbReference type="Proteomes" id="UP000192596">
    <property type="component" value="Unassembled WGS sequence"/>
</dbReference>
<dbReference type="OrthoDB" id="3565018at2759"/>
<reference evidence="4" key="1">
    <citation type="submission" date="2017-03" db="EMBL/GenBank/DDBJ databases">
        <title>Genomes of endolithic fungi from Antarctica.</title>
        <authorList>
            <person name="Coleine C."/>
            <person name="Masonjones S."/>
            <person name="Stajich J.E."/>
        </authorList>
    </citation>
    <scope>NUCLEOTIDE SEQUENCE [LARGE SCALE GENOMIC DNA]</scope>
    <source>
        <strain evidence="4">CCFEE 5527</strain>
    </source>
</reference>
<feature type="domain" description="DUF7580" evidence="2">
    <location>
        <begin position="352"/>
        <end position="561"/>
    </location>
</feature>
<organism evidence="3 4">
    <name type="scientific">Cryoendolithus antarcticus</name>
    <dbReference type="NCBI Taxonomy" id="1507870"/>
    <lineage>
        <taxon>Eukaryota</taxon>
        <taxon>Fungi</taxon>
        <taxon>Dikarya</taxon>
        <taxon>Ascomycota</taxon>
        <taxon>Pezizomycotina</taxon>
        <taxon>Dothideomycetes</taxon>
        <taxon>Dothideomycetidae</taxon>
        <taxon>Cladosporiales</taxon>
        <taxon>Cladosporiaceae</taxon>
        <taxon>Cryoendolithus</taxon>
    </lineage>
</organism>
<protein>
    <recommendedName>
        <fullName evidence="2">DUF7580 domain-containing protein</fullName>
    </recommendedName>
</protein>
<dbReference type="EMBL" id="NAJO01000002">
    <property type="protein sequence ID" value="OQO14049.1"/>
    <property type="molecule type" value="Genomic_DNA"/>
</dbReference>
<dbReference type="PANTHER" id="PTHR35186:SF4">
    <property type="entry name" value="PRION-INHIBITION AND PROPAGATION HELO DOMAIN-CONTAINING PROTEIN"/>
    <property type="match status" value="1"/>
</dbReference>
<feature type="chain" id="PRO_5012822473" description="DUF7580 domain-containing protein" evidence="1">
    <location>
        <begin position="21"/>
        <end position="589"/>
    </location>
</feature>
<feature type="signal peptide" evidence="1">
    <location>
        <begin position="1"/>
        <end position="20"/>
    </location>
</feature>
<evidence type="ECO:0000313" key="3">
    <source>
        <dbReference type="EMBL" id="OQO14049.1"/>
    </source>
</evidence>
<sequence length="589" mass="65498">MSGIEAVGIVLGAFPLLVSCFEHYEDVRTVAGTFYKIRRAHRKDLGRIKDCQLRFRLNLKELLLPLLADEIVSRPEYEQLLADPGGSGWKDSEVSEALQGRLKECHERYFEILGDMEETMAALCRAAKVDDPKFQALLQDRSSIASTATQKAKVTLMLRAQTCFQAKRFNYAMTGTRRDNLIDEIEGYNKTLEDVLSANDRISALTQQTTSEAPKPRIPKHLLQFWRHADCIFRLLKEAWTCQCQGVHCMKLWLKQKSASSIDLDIALQFCHGPRSVQIKLADTASPGQVYDPSVPMRLPLRPLTKVPTIAVQRSNTFATTITSSSQGANSTRTATKVTCFASSASTIVQAHSELKDAGLCQTIKSALPTSKDAYGIMTDHDSDRQYTVTEIGPSPPLTSTNNVTLSDVLESKALSTLTRVQRYSLAATLASSVLQYEATPWARRWASDAVHFPKDIASAHPGLAPQEQPFLLTPMTPAPPSTEDSFKALGTLLLELCFGKTLDEHSIWQQPAFSAAKTNPMLRQFVATEWLKDADGEAGEQFASAIRWCLQQAPALLNDDKWRTDFAQQVVWPLTQCHESMQSRKSTP</sequence>
<evidence type="ECO:0000256" key="1">
    <source>
        <dbReference type="SAM" id="SignalP"/>
    </source>
</evidence>
<gene>
    <name evidence="3" type="ORF">B0A48_00925</name>
</gene>
<dbReference type="PANTHER" id="PTHR35186">
    <property type="entry name" value="ANK_REP_REGION DOMAIN-CONTAINING PROTEIN"/>
    <property type="match status" value="1"/>
</dbReference>
<evidence type="ECO:0000259" key="2">
    <source>
        <dbReference type="Pfam" id="PF24476"/>
    </source>
</evidence>
<dbReference type="STRING" id="1507870.A0A1V8TRP9"/>
<evidence type="ECO:0000313" key="4">
    <source>
        <dbReference type="Proteomes" id="UP000192596"/>
    </source>
</evidence>
<dbReference type="InterPro" id="IPR056002">
    <property type="entry name" value="DUF7580"/>
</dbReference>
<proteinExistence type="predicted"/>
<name>A0A1V8TRP9_9PEZI</name>
<keyword evidence="1" id="KW-0732">Signal</keyword>
<comment type="caution">
    <text evidence="3">The sequence shown here is derived from an EMBL/GenBank/DDBJ whole genome shotgun (WGS) entry which is preliminary data.</text>
</comment>
<keyword evidence="4" id="KW-1185">Reference proteome</keyword>
<dbReference type="InParanoid" id="A0A1V8TRP9"/>
<dbReference type="AlphaFoldDB" id="A0A1V8TRP9"/>